<dbReference type="PANTHER" id="PTHR37804">
    <property type="entry name" value="CDAA REGULATORY PROTEIN CDAR"/>
    <property type="match status" value="1"/>
</dbReference>
<accession>A0A644WH17</accession>
<name>A0A644WH17_9ZZZZ</name>
<feature type="transmembrane region" description="Helical" evidence="1">
    <location>
        <begin position="7"/>
        <end position="24"/>
    </location>
</feature>
<sequence>MNSKFRIFVICIGMAGLLWLINHLNREYTVGVVFNIRYEGLSFAAGQKPDTTIYAEVTGKGFSLIKYYYNKPYIISLNQTDFKSIKRGDSVFLKVLPDNLREAMSESLPTGIRLVEVPNDTITFSVVSFPSREVPINVRLSVLPGAECMISGPVKIIPGVARITGPAEIINRIDSVNTITVEAANVCDTLKKTVKLAPMVSEKVKCNISEVHILIPVSKAVEKTVRLHYNTTHDGDIYEGEVTVKLLMPEEISNADHGLGVTTEVKENALVFKIVNPAGHKILSVSPEFIPLEQ</sequence>
<dbReference type="Gene3D" id="2.170.120.40">
    <property type="entry name" value="YbbR-like domain"/>
    <property type="match status" value="1"/>
</dbReference>
<gene>
    <name evidence="2" type="ORF">SDC9_48053</name>
</gene>
<evidence type="ECO:0008006" key="3">
    <source>
        <dbReference type="Google" id="ProtNLM"/>
    </source>
</evidence>
<proteinExistence type="predicted"/>
<evidence type="ECO:0000256" key="1">
    <source>
        <dbReference type="SAM" id="Phobius"/>
    </source>
</evidence>
<dbReference type="EMBL" id="VSSQ01000825">
    <property type="protein sequence ID" value="MPM01813.1"/>
    <property type="molecule type" value="Genomic_DNA"/>
</dbReference>
<dbReference type="AlphaFoldDB" id="A0A644WH17"/>
<keyword evidence="1" id="KW-0812">Transmembrane</keyword>
<organism evidence="2">
    <name type="scientific">bioreactor metagenome</name>
    <dbReference type="NCBI Taxonomy" id="1076179"/>
    <lineage>
        <taxon>unclassified sequences</taxon>
        <taxon>metagenomes</taxon>
        <taxon>ecological metagenomes</taxon>
    </lineage>
</organism>
<reference evidence="2" key="1">
    <citation type="submission" date="2019-08" db="EMBL/GenBank/DDBJ databases">
        <authorList>
            <person name="Kucharzyk K."/>
            <person name="Murdoch R.W."/>
            <person name="Higgins S."/>
            <person name="Loffler F."/>
        </authorList>
    </citation>
    <scope>NUCLEOTIDE SEQUENCE</scope>
</reference>
<keyword evidence="1" id="KW-0472">Membrane</keyword>
<keyword evidence="1" id="KW-1133">Transmembrane helix</keyword>
<dbReference type="PANTHER" id="PTHR37804:SF1">
    <property type="entry name" value="CDAA REGULATORY PROTEIN CDAR"/>
    <property type="match status" value="1"/>
</dbReference>
<comment type="caution">
    <text evidence="2">The sequence shown here is derived from an EMBL/GenBank/DDBJ whole genome shotgun (WGS) entry which is preliminary data.</text>
</comment>
<protein>
    <recommendedName>
        <fullName evidence="3">CdaA regulatory protein CdaR</fullName>
    </recommendedName>
</protein>
<dbReference type="InterPro" id="IPR053154">
    <property type="entry name" value="c-di-AMP_regulator"/>
</dbReference>
<evidence type="ECO:0000313" key="2">
    <source>
        <dbReference type="EMBL" id="MPM01813.1"/>
    </source>
</evidence>